<name>U7VD27_9FUSO</name>
<evidence type="ECO:0000313" key="3">
    <source>
        <dbReference type="Proteomes" id="UP000017081"/>
    </source>
</evidence>
<dbReference type="SUPFAM" id="SSF53067">
    <property type="entry name" value="Actin-like ATPase domain"/>
    <property type="match status" value="1"/>
</dbReference>
<dbReference type="CDD" id="cd23763">
    <property type="entry name" value="ASKHA_ATPase_ROK"/>
    <property type="match status" value="1"/>
</dbReference>
<reference evidence="2 3" key="1">
    <citation type="submission" date="2013-08" db="EMBL/GenBank/DDBJ databases">
        <authorList>
            <person name="Weinstock G."/>
            <person name="Sodergren E."/>
            <person name="Wylie T."/>
            <person name="Fulton L."/>
            <person name="Fulton R."/>
            <person name="Fronick C."/>
            <person name="O'Laughlin M."/>
            <person name="Godfrey J."/>
            <person name="Miner T."/>
            <person name="Herter B."/>
            <person name="Appelbaum E."/>
            <person name="Cordes M."/>
            <person name="Lek S."/>
            <person name="Wollam A."/>
            <person name="Pepin K.H."/>
            <person name="Palsikar V.B."/>
            <person name="Mitreva M."/>
            <person name="Wilson R.K."/>
        </authorList>
    </citation>
    <scope>NUCLEOTIDE SEQUENCE [LARGE SCALE GENOMIC DNA]</scope>
    <source>
        <strain evidence="2 3">ATCC BAA-474</strain>
    </source>
</reference>
<evidence type="ECO:0000256" key="1">
    <source>
        <dbReference type="ARBA" id="ARBA00006479"/>
    </source>
</evidence>
<evidence type="ECO:0000313" key="2">
    <source>
        <dbReference type="EMBL" id="ERT69049.1"/>
    </source>
</evidence>
<dbReference type="InterPro" id="IPR043129">
    <property type="entry name" value="ATPase_NBD"/>
</dbReference>
<dbReference type="HOGENOM" id="CLU_036604_0_4_0"/>
<comment type="caution">
    <text evidence="2">The sequence shown here is derived from an EMBL/GenBank/DDBJ whole genome shotgun (WGS) entry which is preliminary data.</text>
</comment>
<dbReference type="eggNOG" id="COG1940">
    <property type="taxonomic scope" value="Bacteria"/>
</dbReference>
<dbReference type="PANTHER" id="PTHR18964:SF149">
    <property type="entry name" value="BIFUNCTIONAL UDP-N-ACETYLGLUCOSAMINE 2-EPIMERASE_N-ACETYLMANNOSAMINE KINASE"/>
    <property type="match status" value="1"/>
</dbReference>
<dbReference type="PATRIC" id="fig|1319815.3.peg.973"/>
<comment type="similarity">
    <text evidence="1">Belongs to the ROK (NagC/XylR) family.</text>
</comment>
<evidence type="ECO:0008006" key="4">
    <source>
        <dbReference type="Google" id="ProtNLM"/>
    </source>
</evidence>
<dbReference type="Pfam" id="PF00480">
    <property type="entry name" value="ROK"/>
    <property type="match status" value="1"/>
</dbReference>
<sequence>MNYYVGIDIGGTKIATVVADKNFNILNKKRFLTAETKLPLKSIERIVENIDIQLKEMAITKEDILGIGISCGGPLNSREGVILSPPNLPGWDNVNIIEILKSSFNTKVYLQNDANACALAEWKLGAGKGFENLVFLTFGTGMGAGLILDNKLYCGKQDCAGEVGHIRLNTTGPVGFGKAGSFEGYCSGGGIVKLGEIFLKEELGKGYSGPLKEKYERGSIEAKDILTLAFEGEILSKKIIDESARRLGQGLSILIDILNPEAIVIGSIYSRCENLFKPIVDLILEKECIKQSLNGCKIVPAELSENVGDLAAIIVASGEY</sequence>
<proteinExistence type="inferred from homology"/>
<dbReference type="PANTHER" id="PTHR18964">
    <property type="entry name" value="ROK (REPRESSOR, ORF, KINASE) FAMILY"/>
    <property type="match status" value="1"/>
</dbReference>
<gene>
    <name evidence="2" type="ORF">HMPREF0202_01015</name>
</gene>
<dbReference type="RefSeq" id="WP_023050556.1">
    <property type="nucleotide sequence ID" value="NZ_CP173062.2"/>
</dbReference>
<keyword evidence="3" id="KW-1185">Reference proteome</keyword>
<organism evidence="2 3">
    <name type="scientific">Cetobacterium somerae ATCC BAA-474</name>
    <dbReference type="NCBI Taxonomy" id="1319815"/>
    <lineage>
        <taxon>Bacteria</taxon>
        <taxon>Fusobacteriati</taxon>
        <taxon>Fusobacteriota</taxon>
        <taxon>Fusobacteriia</taxon>
        <taxon>Fusobacteriales</taxon>
        <taxon>Fusobacteriaceae</taxon>
        <taxon>Cetobacterium</taxon>
    </lineage>
</organism>
<dbReference type="Proteomes" id="UP000017081">
    <property type="component" value="Unassembled WGS sequence"/>
</dbReference>
<accession>U7VD27</accession>
<dbReference type="STRING" id="1319815.HMPREF0202_01015"/>
<dbReference type="InterPro" id="IPR000600">
    <property type="entry name" value="ROK"/>
</dbReference>
<dbReference type="Gene3D" id="3.30.420.40">
    <property type="match status" value="2"/>
</dbReference>
<dbReference type="EMBL" id="AXZF01000038">
    <property type="protein sequence ID" value="ERT69049.1"/>
    <property type="molecule type" value="Genomic_DNA"/>
</dbReference>
<protein>
    <recommendedName>
        <fullName evidence="4">ROK family protein</fullName>
    </recommendedName>
</protein>
<dbReference type="AlphaFoldDB" id="U7VD27"/>